<protein>
    <recommendedName>
        <fullName evidence="4">DNA methylase N-4/N-6 domain-containing protein</fullName>
    </recommendedName>
</protein>
<feature type="region of interest" description="Disordered" evidence="3">
    <location>
        <begin position="548"/>
        <end position="570"/>
    </location>
</feature>
<evidence type="ECO:0000256" key="2">
    <source>
        <dbReference type="ARBA" id="ARBA00022679"/>
    </source>
</evidence>
<evidence type="ECO:0000256" key="1">
    <source>
        <dbReference type="ARBA" id="ARBA00022603"/>
    </source>
</evidence>
<evidence type="ECO:0000313" key="5">
    <source>
        <dbReference type="EMBL" id="GBG68118.1"/>
    </source>
</evidence>
<dbReference type="GO" id="GO:0032259">
    <property type="term" value="P:methylation"/>
    <property type="evidence" value="ECO:0007669"/>
    <property type="project" value="UniProtKB-KW"/>
</dbReference>
<dbReference type="InterPro" id="IPR002941">
    <property type="entry name" value="DNA_methylase_N4/N6"/>
</dbReference>
<feature type="domain" description="DNA methylase N-4/N-6" evidence="4">
    <location>
        <begin position="407"/>
        <end position="530"/>
    </location>
</feature>
<sequence length="722" mass="78878">MEVREPDEDHVKSIMDSMLKQPTGDHLPFVGLVDPAQAGRKEDVSLAKLRAGDYDIFVLGGGNNREARERLARMNPDNEEYQYNVCYVYVGLTIDEARQVARRHNLAEGYHRDLSFIEKLRCWRQVFESRGFVKSQEVKFACLEAGISNAAKKSNAQDPLLQCAFKPQEIWELMCKIMSMWQKGVVKGQKLKPTARSFLKADQDLKTSESEGAKKSQRGKRLDRAVANEQEMALLYPRVQLQGNKVLMVVEDMPAQHWITMGSMAPENVVPILLEVIAKQISLKEMEKKFQLVKQIAYVCKAFAVGVGVADFKEAEKEYPLHTKKEILEKSLPISLAIFDFLYGFAHEDHASDAELFPESDVVEVLHNLKDVSSAPLWTIAGFYSVDMLPSIRSAFREVCNAKQELLTWCKPNVTNPGGPRLVSATEFCVLGYYSESGQREMAHYNFDPTDMRHNFQLFNVVTQKYQHPGGSVRCPYQKPYTLYSWLVNKFSPTGACVLDGLSGSGTGAIACVKANRNCLVVEINTKCAKGIATRLLTDIGDTLARETPKVKEKVAQGSPTSKLSGDTKSVENKLVADENTGTAAGVADIAEAVVVGPSGASLPTAKAAAGPSGVEQTVTGAAPAFAVPLPGEGRPVPASMPASMPVEARPEVETQPASGPVPAAANAQQSVLRLAMSQESSRTTVGGRKGRKRKAGDEEVSSPQGGVAIGLKANTRLRTAK</sequence>
<dbReference type="InterPro" id="IPR029063">
    <property type="entry name" value="SAM-dependent_MTases_sf"/>
</dbReference>
<dbReference type="Proteomes" id="UP000265515">
    <property type="component" value="Unassembled WGS sequence"/>
</dbReference>
<dbReference type="Pfam" id="PF01555">
    <property type="entry name" value="N6_N4_Mtase"/>
    <property type="match status" value="1"/>
</dbReference>
<organism evidence="5 6">
    <name type="scientific">Chara braunii</name>
    <name type="common">Braun's stonewort</name>
    <dbReference type="NCBI Taxonomy" id="69332"/>
    <lineage>
        <taxon>Eukaryota</taxon>
        <taxon>Viridiplantae</taxon>
        <taxon>Streptophyta</taxon>
        <taxon>Charophyceae</taxon>
        <taxon>Charales</taxon>
        <taxon>Characeae</taxon>
        <taxon>Chara</taxon>
    </lineage>
</organism>
<dbReference type="Gene3D" id="3.40.50.150">
    <property type="entry name" value="Vaccinia Virus protein VP39"/>
    <property type="match status" value="1"/>
</dbReference>
<feature type="region of interest" description="Disordered" evidence="3">
    <location>
        <begin position="653"/>
        <end position="722"/>
    </location>
</feature>
<keyword evidence="1" id="KW-0489">Methyltransferase</keyword>
<dbReference type="AlphaFoldDB" id="A0A388KDH7"/>
<comment type="caution">
    <text evidence="5">The sequence shown here is derived from an EMBL/GenBank/DDBJ whole genome shotgun (WGS) entry which is preliminary data.</text>
</comment>
<keyword evidence="2" id="KW-0808">Transferase</keyword>
<dbReference type="SUPFAM" id="SSF53335">
    <property type="entry name" value="S-adenosyl-L-methionine-dependent methyltransferases"/>
    <property type="match status" value="1"/>
</dbReference>
<dbReference type="EMBL" id="BFEA01000096">
    <property type="protein sequence ID" value="GBG68118.1"/>
    <property type="molecule type" value="Genomic_DNA"/>
</dbReference>
<accession>A0A388KDH7</accession>
<gene>
    <name evidence="5" type="ORF">CBR_g2669</name>
</gene>
<dbReference type="Gramene" id="GBG68118">
    <property type="protein sequence ID" value="GBG68118"/>
    <property type="gene ID" value="CBR_g2669"/>
</dbReference>
<keyword evidence="6" id="KW-1185">Reference proteome</keyword>
<evidence type="ECO:0000256" key="3">
    <source>
        <dbReference type="SAM" id="MobiDB-lite"/>
    </source>
</evidence>
<proteinExistence type="predicted"/>
<feature type="compositionally biased region" description="Polar residues" evidence="3">
    <location>
        <begin position="667"/>
        <end position="685"/>
    </location>
</feature>
<evidence type="ECO:0000259" key="4">
    <source>
        <dbReference type="Pfam" id="PF01555"/>
    </source>
</evidence>
<dbReference type="GO" id="GO:0008170">
    <property type="term" value="F:N-methyltransferase activity"/>
    <property type="evidence" value="ECO:0007669"/>
    <property type="project" value="InterPro"/>
</dbReference>
<reference evidence="5 6" key="1">
    <citation type="journal article" date="2018" name="Cell">
        <title>The Chara Genome: Secondary Complexity and Implications for Plant Terrestrialization.</title>
        <authorList>
            <person name="Nishiyama T."/>
            <person name="Sakayama H."/>
            <person name="Vries J.D."/>
            <person name="Buschmann H."/>
            <person name="Saint-Marcoux D."/>
            <person name="Ullrich K.K."/>
            <person name="Haas F.B."/>
            <person name="Vanderstraeten L."/>
            <person name="Becker D."/>
            <person name="Lang D."/>
            <person name="Vosolsobe S."/>
            <person name="Rombauts S."/>
            <person name="Wilhelmsson P.K.I."/>
            <person name="Janitza P."/>
            <person name="Kern R."/>
            <person name="Heyl A."/>
            <person name="Rumpler F."/>
            <person name="Villalobos L.I.A.C."/>
            <person name="Clay J.M."/>
            <person name="Skokan R."/>
            <person name="Toyoda A."/>
            <person name="Suzuki Y."/>
            <person name="Kagoshima H."/>
            <person name="Schijlen E."/>
            <person name="Tajeshwar N."/>
            <person name="Catarino B."/>
            <person name="Hetherington A.J."/>
            <person name="Saltykova A."/>
            <person name="Bonnot C."/>
            <person name="Breuninger H."/>
            <person name="Symeonidi A."/>
            <person name="Radhakrishnan G.V."/>
            <person name="Van Nieuwerburgh F."/>
            <person name="Deforce D."/>
            <person name="Chang C."/>
            <person name="Karol K.G."/>
            <person name="Hedrich R."/>
            <person name="Ulvskov P."/>
            <person name="Glockner G."/>
            <person name="Delwiche C.F."/>
            <person name="Petrasek J."/>
            <person name="Van de Peer Y."/>
            <person name="Friml J."/>
            <person name="Beilby M."/>
            <person name="Dolan L."/>
            <person name="Kohara Y."/>
            <person name="Sugano S."/>
            <person name="Fujiyama A."/>
            <person name="Delaux P.-M."/>
            <person name="Quint M."/>
            <person name="TheiBen G."/>
            <person name="Hagemann M."/>
            <person name="Harholt J."/>
            <person name="Dunand C."/>
            <person name="Zachgo S."/>
            <person name="Langdale J."/>
            <person name="Maumus F."/>
            <person name="Straeten D.V.D."/>
            <person name="Gould S.B."/>
            <person name="Rensing S.A."/>
        </authorList>
    </citation>
    <scope>NUCLEOTIDE SEQUENCE [LARGE SCALE GENOMIC DNA]</scope>
    <source>
        <strain evidence="5 6">S276</strain>
    </source>
</reference>
<name>A0A388KDH7_CHABU</name>
<dbReference type="GO" id="GO:0003677">
    <property type="term" value="F:DNA binding"/>
    <property type="evidence" value="ECO:0007669"/>
    <property type="project" value="InterPro"/>
</dbReference>
<evidence type="ECO:0000313" key="6">
    <source>
        <dbReference type="Proteomes" id="UP000265515"/>
    </source>
</evidence>
<feature type="compositionally biased region" description="Polar residues" evidence="3">
    <location>
        <begin position="558"/>
        <end position="568"/>
    </location>
</feature>